<dbReference type="Proteomes" id="UP000647133">
    <property type="component" value="Unassembled WGS sequence"/>
</dbReference>
<dbReference type="Gene3D" id="2.60.40.10">
    <property type="entry name" value="Immunoglobulins"/>
    <property type="match status" value="1"/>
</dbReference>
<dbReference type="Pfam" id="PF16215">
    <property type="entry name" value="DUF4876"/>
    <property type="match status" value="1"/>
</dbReference>
<protein>
    <submittedName>
        <fullName evidence="2">DUF4876 domain-containing protein</fullName>
    </submittedName>
</protein>
<organism evidence="2 3">
    <name type="scientific">Echinicola arenosa</name>
    <dbReference type="NCBI Taxonomy" id="2774144"/>
    <lineage>
        <taxon>Bacteria</taxon>
        <taxon>Pseudomonadati</taxon>
        <taxon>Bacteroidota</taxon>
        <taxon>Cytophagia</taxon>
        <taxon>Cytophagales</taxon>
        <taxon>Cyclobacteriaceae</taxon>
        <taxon>Echinicola</taxon>
    </lineage>
</organism>
<proteinExistence type="predicted"/>
<dbReference type="InterPro" id="IPR032627">
    <property type="entry name" value="DUF4876"/>
</dbReference>
<accession>A0ABR9AH84</accession>
<feature type="chain" id="PRO_5045407570" evidence="1">
    <location>
        <begin position="21"/>
        <end position="437"/>
    </location>
</feature>
<reference evidence="2 3" key="1">
    <citation type="submission" date="2020-09" db="EMBL/GenBank/DDBJ databases">
        <title>Echinicola sp. CAU 1574 isolated from sand of Sido Beach.</title>
        <authorList>
            <person name="Kim W."/>
        </authorList>
    </citation>
    <scope>NUCLEOTIDE SEQUENCE [LARGE SCALE GENOMIC DNA]</scope>
    <source>
        <strain evidence="2 3">CAU 1574</strain>
    </source>
</reference>
<sequence length="437" mass="48127">MKKSLLLLLTVITLFSACNQDDEPIVQPIDLTIQVMVDESFGGDPMANAEVKLTNVTSTQTFSAISDVDGFVEFEALPSGTYDVVATRTFNQEEFSSTFGYSIEEEEVVFNASSPALVVNAQTSMPAMMTLEVGKVGDLLIKQVYFAGSNTREGASFRDQFIEIYNNSNETIFVDGLYVMGAYGKNSTRESDYDQPNGQYDWSQSVGMSADGDPNNDYFYTRWLYQVPGDGDDYPLEPGESIVIAQSAQNHKAPFTDTEGETISVQNPALTVDLSGAEFEVYVADVISNPMPSDIDNPGVPNMIAHYIFGRDFLLDNPGRDSYLIFRMDGDINDLPTYADPTDREITSETDVKIQVPKEYIIDGVEIQRAPTNLLPKKLTNDVDASYTYVPGGSFSSQSVIRKTASQVGDRVILKDTNNSSEDFTYLEMAAPKGFAN</sequence>
<comment type="caution">
    <text evidence="2">The sequence shown here is derived from an EMBL/GenBank/DDBJ whole genome shotgun (WGS) entry which is preliminary data.</text>
</comment>
<dbReference type="InterPro" id="IPR013783">
    <property type="entry name" value="Ig-like_fold"/>
</dbReference>
<evidence type="ECO:0000313" key="3">
    <source>
        <dbReference type="Proteomes" id="UP000647133"/>
    </source>
</evidence>
<keyword evidence="1" id="KW-0732">Signal</keyword>
<gene>
    <name evidence="2" type="ORF">IFO69_05045</name>
</gene>
<dbReference type="Pfam" id="PF13620">
    <property type="entry name" value="CarboxypepD_reg"/>
    <property type="match status" value="1"/>
</dbReference>
<dbReference type="RefSeq" id="WP_192009003.1">
    <property type="nucleotide sequence ID" value="NZ_JACYTQ010000002.1"/>
</dbReference>
<dbReference type="SUPFAM" id="SSF49478">
    <property type="entry name" value="Cna protein B-type domain"/>
    <property type="match status" value="1"/>
</dbReference>
<feature type="signal peptide" evidence="1">
    <location>
        <begin position="1"/>
        <end position="20"/>
    </location>
</feature>
<name>A0ABR9AH84_9BACT</name>
<evidence type="ECO:0000256" key="1">
    <source>
        <dbReference type="SAM" id="SignalP"/>
    </source>
</evidence>
<dbReference type="EMBL" id="JACYTQ010000002">
    <property type="protein sequence ID" value="MBD8488107.1"/>
    <property type="molecule type" value="Genomic_DNA"/>
</dbReference>
<keyword evidence="3" id="KW-1185">Reference proteome</keyword>
<evidence type="ECO:0000313" key="2">
    <source>
        <dbReference type="EMBL" id="MBD8488107.1"/>
    </source>
</evidence>
<dbReference type="PROSITE" id="PS51257">
    <property type="entry name" value="PROKAR_LIPOPROTEIN"/>
    <property type="match status" value="1"/>
</dbReference>